<dbReference type="GO" id="GO:0003700">
    <property type="term" value="F:DNA-binding transcription factor activity"/>
    <property type="evidence" value="ECO:0007669"/>
    <property type="project" value="TreeGrafter"/>
</dbReference>
<dbReference type="Gene3D" id="1.10.10.60">
    <property type="entry name" value="Homeodomain-like"/>
    <property type="match status" value="1"/>
</dbReference>
<comment type="caution">
    <text evidence="6">The sequence shown here is derived from an EMBL/GenBank/DDBJ whole genome shotgun (WGS) entry which is preliminary data.</text>
</comment>
<feature type="DNA-binding region" description="H-T-H motif" evidence="4">
    <location>
        <begin position="36"/>
        <end position="55"/>
    </location>
</feature>
<keyword evidence="1" id="KW-0805">Transcription regulation</keyword>
<evidence type="ECO:0000256" key="2">
    <source>
        <dbReference type="ARBA" id="ARBA00023125"/>
    </source>
</evidence>
<dbReference type="Proteomes" id="UP000243528">
    <property type="component" value="Unassembled WGS sequence"/>
</dbReference>
<evidence type="ECO:0000313" key="6">
    <source>
        <dbReference type="EMBL" id="PSL05292.1"/>
    </source>
</evidence>
<feature type="domain" description="HTH tetR-type" evidence="5">
    <location>
        <begin position="13"/>
        <end position="73"/>
    </location>
</feature>
<name>A0A2P8E747_9ACTN</name>
<dbReference type="PROSITE" id="PS50977">
    <property type="entry name" value="HTH_TETR_2"/>
    <property type="match status" value="1"/>
</dbReference>
<keyword evidence="3" id="KW-0804">Transcription</keyword>
<dbReference type="InterPro" id="IPR041347">
    <property type="entry name" value="MftR_C"/>
</dbReference>
<dbReference type="OrthoDB" id="8688418at2"/>
<dbReference type="InterPro" id="IPR001647">
    <property type="entry name" value="HTH_TetR"/>
</dbReference>
<evidence type="ECO:0000256" key="4">
    <source>
        <dbReference type="PROSITE-ProRule" id="PRU00335"/>
    </source>
</evidence>
<keyword evidence="2 4" id="KW-0238">DNA-binding</keyword>
<gene>
    <name evidence="6" type="ORF">CLV30_104158</name>
</gene>
<evidence type="ECO:0000313" key="7">
    <source>
        <dbReference type="Proteomes" id="UP000243528"/>
    </source>
</evidence>
<dbReference type="SUPFAM" id="SSF46689">
    <property type="entry name" value="Homeodomain-like"/>
    <property type="match status" value="1"/>
</dbReference>
<dbReference type="Gene3D" id="1.10.357.10">
    <property type="entry name" value="Tetracycline Repressor, domain 2"/>
    <property type="match status" value="1"/>
</dbReference>
<keyword evidence="7" id="KW-1185">Reference proteome</keyword>
<dbReference type="InterPro" id="IPR050109">
    <property type="entry name" value="HTH-type_TetR-like_transc_reg"/>
</dbReference>
<dbReference type="Pfam" id="PF17754">
    <property type="entry name" value="TetR_C_14"/>
    <property type="match status" value="1"/>
</dbReference>
<accession>A0A2P8E747</accession>
<evidence type="ECO:0000256" key="1">
    <source>
        <dbReference type="ARBA" id="ARBA00023015"/>
    </source>
</evidence>
<evidence type="ECO:0000256" key="3">
    <source>
        <dbReference type="ARBA" id="ARBA00023163"/>
    </source>
</evidence>
<sequence>MRAQLSLRERKKLQAMRRIQEVALELFDEYGYSNVTIERIAAEAEVSPSSVYRYFGTKEYVVLYDEYDPVAVQSLDDEFAAQDPVAALRRVTTDMVEELESREVDLVRRRMRYAMTEPDVRAGMGRQVEQITTEIRGLLAKHTGRDPGDLDVRVLAAALVSVFMTAIEYWHDTDYREPLHTVLDRALDVIDGITLDRPRG</sequence>
<evidence type="ECO:0000259" key="5">
    <source>
        <dbReference type="PROSITE" id="PS50977"/>
    </source>
</evidence>
<dbReference type="PRINTS" id="PR00455">
    <property type="entry name" value="HTHTETR"/>
</dbReference>
<dbReference type="SUPFAM" id="SSF48498">
    <property type="entry name" value="Tetracyclin repressor-like, C-terminal domain"/>
    <property type="match status" value="1"/>
</dbReference>
<dbReference type="EMBL" id="PYGE01000004">
    <property type="protein sequence ID" value="PSL05292.1"/>
    <property type="molecule type" value="Genomic_DNA"/>
</dbReference>
<dbReference type="AlphaFoldDB" id="A0A2P8E747"/>
<dbReference type="Pfam" id="PF00440">
    <property type="entry name" value="TetR_N"/>
    <property type="match status" value="1"/>
</dbReference>
<dbReference type="RefSeq" id="WP_106536545.1">
    <property type="nucleotide sequence ID" value="NZ_ML142899.1"/>
</dbReference>
<dbReference type="GO" id="GO:0000976">
    <property type="term" value="F:transcription cis-regulatory region binding"/>
    <property type="evidence" value="ECO:0007669"/>
    <property type="project" value="TreeGrafter"/>
</dbReference>
<dbReference type="PANTHER" id="PTHR30055">
    <property type="entry name" value="HTH-TYPE TRANSCRIPTIONAL REGULATOR RUTR"/>
    <property type="match status" value="1"/>
</dbReference>
<dbReference type="InterPro" id="IPR036271">
    <property type="entry name" value="Tet_transcr_reg_TetR-rel_C_sf"/>
</dbReference>
<reference evidence="6 7" key="1">
    <citation type="submission" date="2018-03" db="EMBL/GenBank/DDBJ databases">
        <title>Genomic Encyclopedia of Archaeal and Bacterial Type Strains, Phase II (KMG-II): from individual species to whole genera.</title>
        <authorList>
            <person name="Goeker M."/>
        </authorList>
    </citation>
    <scope>NUCLEOTIDE SEQUENCE [LARGE SCALE GENOMIC DNA]</scope>
    <source>
        <strain evidence="6 7">DSM 45211</strain>
    </source>
</reference>
<dbReference type="PANTHER" id="PTHR30055:SF234">
    <property type="entry name" value="HTH-TYPE TRANSCRIPTIONAL REGULATOR BETI"/>
    <property type="match status" value="1"/>
</dbReference>
<proteinExistence type="predicted"/>
<organism evidence="6 7">
    <name type="scientific">Haloactinopolyspora alba</name>
    <dbReference type="NCBI Taxonomy" id="648780"/>
    <lineage>
        <taxon>Bacteria</taxon>
        <taxon>Bacillati</taxon>
        <taxon>Actinomycetota</taxon>
        <taxon>Actinomycetes</taxon>
        <taxon>Jiangellales</taxon>
        <taxon>Jiangellaceae</taxon>
        <taxon>Haloactinopolyspora</taxon>
    </lineage>
</organism>
<protein>
    <submittedName>
        <fullName evidence="6">TetR family transcriptional regulator</fullName>
    </submittedName>
</protein>
<dbReference type="InterPro" id="IPR009057">
    <property type="entry name" value="Homeodomain-like_sf"/>
</dbReference>